<dbReference type="PROSITE" id="PS50977">
    <property type="entry name" value="HTH_TETR_2"/>
    <property type="match status" value="1"/>
</dbReference>
<evidence type="ECO:0000256" key="2">
    <source>
        <dbReference type="ARBA" id="ARBA00023125"/>
    </source>
</evidence>
<dbReference type="InterPro" id="IPR001647">
    <property type="entry name" value="HTH_TetR"/>
</dbReference>
<accession>A0ABX0JS50</accession>
<comment type="caution">
    <text evidence="6">The sequence shown here is derived from an EMBL/GenBank/DDBJ whole genome shotgun (WGS) entry which is preliminary data.</text>
</comment>
<dbReference type="SUPFAM" id="SSF46689">
    <property type="entry name" value="Homeodomain-like"/>
    <property type="match status" value="1"/>
</dbReference>
<organism evidence="6 7">
    <name type="scientific">Acetobacter musti</name>
    <dbReference type="NCBI Taxonomy" id="864732"/>
    <lineage>
        <taxon>Bacteria</taxon>
        <taxon>Pseudomonadati</taxon>
        <taxon>Pseudomonadota</taxon>
        <taxon>Alphaproteobacteria</taxon>
        <taxon>Acetobacterales</taxon>
        <taxon>Acetobacteraceae</taxon>
        <taxon>Acetobacter</taxon>
    </lineage>
</organism>
<evidence type="ECO:0000259" key="5">
    <source>
        <dbReference type="PROSITE" id="PS50977"/>
    </source>
</evidence>
<dbReference type="PANTHER" id="PTHR47506">
    <property type="entry name" value="TRANSCRIPTIONAL REGULATORY PROTEIN"/>
    <property type="match status" value="1"/>
</dbReference>
<evidence type="ECO:0000256" key="1">
    <source>
        <dbReference type="ARBA" id="ARBA00023015"/>
    </source>
</evidence>
<dbReference type="PANTHER" id="PTHR47506:SF6">
    <property type="entry name" value="HTH-TYPE TRANSCRIPTIONAL REPRESSOR NEMR"/>
    <property type="match status" value="1"/>
</dbReference>
<keyword evidence="1" id="KW-0805">Transcription regulation</keyword>
<protein>
    <submittedName>
        <fullName evidence="6">TetR family transcriptional regulator</fullName>
    </submittedName>
</protein>
<dbReference type="Proteomes" id="UP000635278">
    <property type="component" value="Unassembled WGS sequence"/>
</dbReference>
<evidence type="ECO:0000256" key="4">
    <source>
        <dbReference type="PROSITE-ProRule" id="PRU00335"/>
    </source>
</evidence>
<evidence type="ECO:0000313" key="7">
    <source>
        <dbReference type="Proteomes" id="UP000635278"/>
    </source>
</evidence>
<dbReference type="SUPFAM" id="SSF48498">
    <property type="entry name" value="Tetracyclin repressor-like, C-terminal domain"/>
    <property type="match status" value="1"/>
</dbReference>
<dbReference type="InterPro" id="IPR036271">
    <property type="entry name" value="Tet_transcr_reg_TetR-rel_C_sf"/>
</dbReference>
<evidence type="ECO:0000256" key="3">
    <source>
        <dbReference type="ARBA" id="ARBA00023163"/>
    </source>
</evidence>
<feature type="domain" description="HTH tetR-type" evidence="5">
    <location>
        <begin position="8"/>
        <end position="68"/>
    </location>
</feature>
<keyword evidence="2 4" id="KW-0238">DNA-binding</keyword>
<dbReference type="EMBL" id="WOTB01000021">
    <property type="protein sequence ID" value="NHN85845.1"/>
    <property type="molecule type" value="Genomic_DNA"/>
</dbReference>
<evidence type="ECO:0000313" key="6">
    <source>
        <dbReference type="EMBL" id="NHN85845.1"/>
    </source>
</evidence>
<sequence length="200" mass="22363">MTIAEKQHTVRRNIVDAARPLIGARGFSAVGISQILEVAKIPKGSFYHYFESKEAFGEELLRSYIEDYLHKMDDVFASADRDGRAHILAYCQFWRDTHSGGQDGDKCLIVKLGAEVSDLSERMRAILESGTAQAVERLARIVGAGQEDGSVPSSVMPHDFASMLYQTWLGATLMARIVRSSRPFDYAWMDTVRFLDDTGH</sequence>
<dbReference type="InterPro" id="IPR011075">
    <property type="entry name" value="TetR_C"/>
</dbReference>
<dbReference type="PRINTS" id="PR00455">
    <property type="entry name" value="HTHTETR"/>
</dbReference>
<proteinExistence type="predicted"/>
<gene>
    <name evidence="6" type="ORF">GOB93_14510</name>
</gene>
<dbReference type="InterPro" id="IPR009057">
    <property type="entry name" value="Homeodomain-like_sf"/>
</dbReference>
<reference evidence="6 7" key="1">
    <citation type="journal article" date="2020" name="Int. J. Syst. Evol. Microbiol.">
        <title>Novel acetic acid bacteria from cider fermentations: Acetobacter conturbans sp. nov. and Acetobacter fallax sp. nov.</title>
        <authorList>
            <person name="Sombolestani A.S."/>
            <person name="Cleenwerck I."/>
            <person name="Cnockaert M."/>
            <person name="Borremans W."/>
            <person name="Wieme A.D."/>
            <person name="De Vuyst L."/>
            <person name="Vandamme P."/>
        </authorList>
    </citation>
    <scope>NUCLEOTIDE SEQUENCE [LARGE SCALE GENOMIC DNA]</scope>
    <source>
        <strain evidence="6 7">LMG 30640</strain>
    </source>
</reference>
<dbReference type="Pfam" id="PF16925">
    <property type="entry name" value="TetR_C_13"/>
    <property type="match status" value="1"/>
</dbReference>
<keyword evidence="3" id="KW-0804">Transcription</keyword>
<keyword evidence="7" id="KW-1185">Reference proteome</keyword>
<name>A0ABX0JS50_9PROT</name>
<dbReference type="Pfam" id="PF00440">
    <property type="entry name" value="TetR_N"/>
    <property type="match status" value="1"/>
</dbReference>
<feature type="DNA-binding region" description="H-T-H motif" evidence="4">
    <location>
        <begin position="31"/>
        <end position="50"/>
    </location>
</feature>
<dbReference type="RefSeq" id="WP_173584240.1">
    <property type="nucleotide sequence ID" value="NZ_WOTB01000021.1"/>
</dbReference>
<dbReference type="Gene3D" id="1.10.357.10">
    <property type="entry name" value="Tetracycline Repressor, domain 2"/>
    <property type="match status" value="1"/>
</dbReference>